<feature type="transmembrane region" description="Helical" evidence="6">
    <location>
        <begin position="40"/>
        <end position="61"/>
    </location>
</feature>
<keyword evidence="2 6" id="KW-0812">Transmembrane</keyword>
<dbReference type="PANTHER" id="PTHR33048">
    <property type="entry name" value="PTH11-LIKE INTEGRAL MEMBRANE PROTEIN (AFU_ORTHOLOGUE AFUA_5G11245)"/>
    <property type="match status" value="1"/>
</dbReference>
<comment type="subcellular location">
    <subcellularLocation>
        <location evidence="1">Membrane</location>
        <topology evidence="1">Multi-pass membrane protein</topology>
    </subcellularLocation>
</comment>
<dbReference type="Proteomes" id="UP001166286">
    <property type="component" value="Unassembled WGS sequence"/>
</dbReference>
<evidence type="ECO:0000256" key="2">
    <source>
        <dbReference type="ARBA" id="ARBA00022692"/>
    </source>
</evidence>
<dbReference type="EMBL" id="JAFEKC020000013">
    <property type="protein sequence ID" value="KAK0511661.1"/>
    <property type="molecule type" value="Genomic_DNA"/>
</dbReference>
<feature type="transmembrane region" description="Helical" evidence="6">
    <location>
        <begin position="155"/>
        <end position="177"/>
    </location>
</feature>
<evidence type="ECO:0000256" key="6">
    <source>
        <dbReference type="SAM" id="Phobius"/>
    </source>
</evidence>
<comment type="similarity">
    <text evidence="5">Belongs to the SAT4 family.</text>
</comment>
<sequence>MGITNIVAALHGDLEGEVPMNEQSGSGSNHSTTVFLQTRWALQLQSTLALTFTRLSILLFYRRIFSNHNPIFRALTSNLIGIIIAWGISFFLATLFQCYPIHLIWAPPYAQSSHCYNSHPMLLAATISNTIINISLLALPQPMLPKLHIPPLQKLAAGGIFALGTLVCAISIIRMTLSIRASSTSNITYTKPSPTFTWTYLESALALLTANLPTLLPLLPFLSNPTTQNTPFHPATPSKMPLRRHISHDSDLSRLTKHRDDAILSTTVQGMQFANNPRMDLDFEMGGQEMLGPGRIMVEKHMSCHSEAVESP</sequence>
<feature type="transmembrane region" description="Helical" evidence="6">
    <location>
        <begin position="82"/>
        <end position="102"/>
    </location>
</feature>
<accession>A0AA39U9S6</accession>
<evidence type="ECO:0000256" key="5">
    <source>
        <dbReference type="ARBA" id="ARBA00038359"/>
    </source>
</evidence>
<gene>
    <name evidence="8" type="ORF">JMJ35_006234</name>
</gene>
<evidence type="ECO:0000313" key="8">
    <source>
        <dbReference type="EMBL" id="KAK0511661.1"/>
    </source>
</evidence>
<keyword evidence="4 6" id="KW-0472">Membrane</keyword>
<comment type="caution">
    <text evidence="8">The sequence shown here is derived from an EMBL/GenBank/DDBJ whole genome shotgun (WGS) entry which is preliminary data.</text>
</comment>
<evidence type="ECO:0000256" key="4">
    <source>
        <dbReference type="ARBA" id="ARBA00023136"/>
    </source>
</evidence>
<keyword evidence="9" id="KW-1185">Reference proteome</keyword>
<dbReference type="Pfam" id="PF20684">
    <property type="entry name" value="Fung_rhodopsin"/>
    <property type="match status" value="1"/>
</dbReference>
<name>A0AA39U9S6_9LECA</name>
<dbReference type="InterPro" id="IPR052337">
    <property type="entry name" value="SAT4-like"/>
</dbReference>
<keyword evidence="3 6" id="KW-1133">Transmembrane helix</keyword>
<evidence type="ECO:0000256" key="1">
    <source>
        <dbReference type="ARBA" id="ARBA00004141"/>
    </source>
</evidence>
<dbReference type="PANTHER" id="PTHR33048:SF134">
    <property type="entry name" value="INTEGRAL MEMBRANE PROTEIN"/>
    <property type="match status" value="1"/>
</dbReference>
<dbReference type="AlphaFoldDB" id="A0AA39U9S6"/>
<reference evidence="8" key="1">
    <citation type="submission" date="2023-03" db="EMBL/GenBank/DDBJ databases">
        <title>Complete genome of Cladonia borealis.</title>
        <authorList>
            <person name="Park H."/>
        </authorList>
    </citation>
    <scope>NUCLEOTIDE SEQUENCE</scope>
    <source>
        <strain evidence="8">ANT050790</strain>
    </source>
</reference>
<dbReference type="InterPro" id="IPR049326">
    <property type="entry name" value="Rhodopsin_dom_fungi"/>
</dbReference>
<evidence type="ECO:0000259" key="7">
    <source>
        <dbReference type="Pfam" id="PF20684"/>
    </source>
</evidence>
<proteinExistence type="inferred from homology"/>
<evidence type="ECO:0000256" key="3">
    <source>
        <dbReference type="ARBA" id="ARBA00022989"/>
    </source>
</evidence>
<protein>
    <recommendedName>
        <fullName evidence="7">Rhodopsin domain-containing protein</fullName>
    </recommendedName>
</protein>
<dbReference type="GO" id="GO:0016020">
    <property type="term" value="C:membrane"/>
    <property type="evidence" value="ECO:0007669"/>
    <property type="project" value="UniProtKB-SubCell"/>
</dbReference>
<feature type="domain" description="Rhodopsin" evidence="7">
    <location>
        <begin position="33"/>
        <end position="219"/>
    </location>
</feature>
<organism evidence="8 9">
    <name type="scientific">Cladonia borealis</name>
    <dbReference type="NCBI Taxonomy" id="184061"/>
    <lineage>
        <taxon>Eukaryota</taxon>
        <taxon>Fungi</taxon>
        <taxon>Dikarya</taxon>
        <taxon>Ascomycota</taxon>
        <taxon>Pezizomycotina</taxon>
        <taxon>Lecanoromycetes</taxon>
        <taxon>OSLEUM clade</taxon>
        <taxon>Lecanoromycetidae</taxon>
        <taxon>Lecanorales</taxon>
        <taxon>Lecanorineae</taxon>
        <taxon>Cladoniaceae</taxon>
        <taxon>Cladonia</taxon>
    </lineage>
</organism>
<evidence type="ECO:0000313" key="9">
    <source>
        <dbReference type="Proteomes" id="UP001166286"/>
    </source>
</evidence>